<evidence type="ECO:0000313" key="1">
    <source>
        <dbReference type="EMBL" id="QDT71886.1"/>
    </source>
</evidence>
<keyword evidence="2" id="KW-1185">Reference proteome</keyword>
<name>A0A517TU39_9BACT</name>
<proteinExistence type="predicted"/>
<dbReference type="OrthoDB" id="9807535at2"/>
<dbReference type="Gene3D" id="3.40.30.10">
    <property type="entry name" value="Glutaredoxin"/>
    <property type="match status" value="1"/>
</dbReference>
<dbReference type="KEGG" id="llh:I41_10470"/>
<organism evidence="1 2">
    <name type="scientific">Lacipirellula limnantheis</name>
    <dbReference type="NCBI Taxonomy" id="2528024"/>
    <lineage>
        <taxon>Bacteria</taxon>
        <taxon>Pseudomonadati</taxon>
        <taxon>Planctomycetota</taxon>
        <taxon>Planctomycetia</taxon>
        <taxon>Pirellulales</taxon>
        <taxon>Lacipirellulaceae</taxon>
        <taxon>Lacipirellula</taxon>
    </lineage>
</organism>
<evidence type="ECO:0000313" key="2">
    <source>
        <dbReference type="Proteomes" id="UP000317909"/>
    </source>
</evidence>
<dbReference type="Pfam" id="PF05988">
    <property type="entry name" value="DUF899"/>
    <property type="match status" value="1"/>
</dbReference>
<sequence>MPAHPVVSPKEWLAARQALLAEEKALTRQRDELNRRRLELPWERVEKPYLFNGPAGQESLDELFDGRRQLIVYHFMFGPGWSAGCPSCSYIADHFAGMMPHLNARDVTLAAVSRALWPELEAFQRRMGWTFKWVSSAGSDFNYDYHVSFRPEEIASGDLYYNYQEMPGTPAEDLPGLSAFFRDADGQIYHTYSSYARGLDSLVGAYNFLDVAPLGRNEEGLEFSMAWVRHHDRYDASYTVDPLAGYAPPKGSCCCSSA</sequence>
<dbReference type="AlphaFoldDB" id="A0A517TU39"/>
<dbReference type="RefSeq" id="WP_145431498.1">
    <property type="nucleotide sequence ID" value="NZ_CP036339.1"/>
</dbReference>
<accession>A0A517TU39</accession>
<dbReference type="SUPFAM" id="SSF52833">
    <property type="entry name" value="Thioredoxin-like"/>
    <property type="match status" value="1"/>
</dbReference>
<dbReference type="InterPro" id="IPR036249">
    <property type="entry name" value="Thioredoxin-like_sf"/>
</dbReference>
<evidence type="ECO:0008006" key="3">
    <source>
        <dbReference type="Google" id="ProtNLM"/>
    </source>
</evidence>
<gene>
    <name evidence="1" type="ORF">I41_10470</name>
</gene>
<dbReference type="EMBL" id="CP036339">
    <property type="protein sequence ID" value="QDT71886.1"/>
    <property type="molecule type" value="Genomic_DNA"/>
</dbReference>
<reference evidence="1 2" key="1">
    <citation type="submission" date="2019-02" db="EMBL/GenBank/DDBJ databases">
        <title>Deep-cultivation of Planctomycetes and their phenomic and genomic characterization uncovers novel biology.</title>
        <authorList>
            <person name="Wiegand S."/>
            <person name="Jogler M."/>
            <person name="Boedeker C."/>
            <person name="Pinto D."/>
            <person name="Vollmers J."/>
            <person name="Rivas-Marin E."/>
            <person name="Kohn T."/>
            <person name="Peeters S.H."/>
            <person name="Heuer A."/>
            <person name="Rast P."/>
            <person name="Oberbeckmann S."/>
            <person name="Bunk B."/>
            <person name="Jeske O."/>
            <person name="Meyerdierks A."/>
            <person name="Storesund J.E."/>
            <person name="Kallscheuer N."/>
            <person name="Luecker S."/>
            <person name="Lage O.M."/>
            <person name="Pohl T."/>
            <person name="Merkel B.J."/>
            <person name="Hornburger P."/>
            <person name="Mueller R.-W."/>
            <person name="Bruemmer F."/>
            <person name="Labrenz M."/>
            <person name="Spormann A.M."/>
            <person name="Op den Camp H."/>
            <person name="Overmann J."/>
            <person name="Amann R."/>
            <person name="Jetten M.S.M."/>
            <person name="Mascher T."/>
            <person name="Medema M.H."/>
            <person name="Devos D.P."/>
            <person name="Kaster A.-K."/>
            <person name="Ovreas L."/>
            <person name="Rohde M."/>
            <person name="Galperin M.Y."/>
            <person name="Jogler C."/>
        </authorList>
    </citation>
    <scope>NUCLEOTIDE SEQUENCE [LARGE SCALE GENOMIC DNA]</scope>
    <source>
        <strain evidence="1 2">I41</strain>
    </source>
</reference>
<dbReference type="InterPro" id="IPR010296">
    <property type="entry name" value="DUF899_thioredox"/>
</dbReference>
<protein>
    <recommendedName>
        <fullName evidence="3">Thioredoxin domain-containing protein</fullName>
    </recommendedName>
</protein>
<dbReference type="Proteomes" id="UP000317909">
    <property type="component" value="Chromosome"/>
</dbReference>